<accession>A0ABQ1L6K1</accession>
<dbReference type="Proteomes" id="UP000637769">
    <property type="component" value="Unassembled WGS sequence"/>
</dbReference>
<sequence>MGASTALCMPYAPHKQGITWRAKETQRQEALGVIAGSRKGRFSQIYAIGALHHDAVAHVIGIGGYS</sequence>
<reference evidence="2" key="1">
    <citation type="journal article" date="2019" name="Int. J. Syst. Evol. Microbiol.">
        <title>The Global Catalogue of Microorganisms (GCM) 10K type strain sequencing project: providing services to taxonomists for standard genome sequencing and annotation.</title>
        <authorList>
            <consortium name="The Broad Institute Genomics Platform"/>
            <consortium name="The Broad Institute Genome Sequencing Center for Infectious Disease"/>
            <person name="Wu L."/>
            <person name="Ma J."/>
        </authorList>
    </citation>
    <scope>NUCLEOTIDE SEQUENCE [LARGE SCALE GENOMIC DNA]</scope>
    <source>
        <strain evidence="2">CCM 7132</strain>
    </source>
</reference>
<gene>
    <name evidence="1" type="ORF">GCM10007207_01620</name>
</gene>
<evidence type="ECO:0000313" key="2">
    <source>
        <dbReference type="Proteomes" id="UP000637769"/>
    </source>
</evidence>
<name>A0ABQ1L6K1_9PROT</name>
<organism evidence="1 2">
    <name type="scientific">Asaia siamensis</name>
    <dbReference type="NCBI Taxonomy" id="110479"/>
    <lineage>
        <taxon>Bacteria</taxon>
        <taxon>Pseudomonadati</taxon>
        <taxon>Pseudomonadota</taxon>
        <taxon>Alphaproteobacteria</taxon>
        <taxon>Acetobacterales</taxon>
        <taxon>Acetobacteraceae</taxon>
        <taxon>Asaia</taxon>
    </lineage>
</organism>
<evidence type="ECO:0000313" key="1">
    <source>
        <dbReference type="EMBL" id="GGC20049.1"/>
    </source>
</evidence>
<protein>
    <submittedName>
        <fullName evidence="1">Uncharacterized protein</fullName>
    </submittedName>
</protein>
<keyword evidence="2" id="KW-1185">Reference proteome</keyword>
<dbReference type="RefSeq" id="WP_188424656.1">
    <property type="nucleotide sequence ID" value="NZ_BMCH01000001.1"/>
</dbReference>
<proteinExistence type="predicted"/>
<dbReference type="EMBL" id="BMCH01000001">
    <property type="protein sequence ID" value="GGC20049.1"/>
    <property type="molecule type" value="Genomic_DNA"/>
</dbReference>
<comment type="caution">
    <text evidence="1">The sequence shown here is derived from an EMBL/GenBank/DDBJ whole genome shotgun (WGS) entry which is preliminary data.</text>
</comment>